<dbReference type="Proteomes" id="UP000293360">
    <property type="component" value="Unassembled WGS sequence"/>
</dbReference>
<keyword evidence="4" id="KW-0732">Signal</keyword>
<dbReference type="InterPro" id="IPR029058">
    <property type="entry name" value="AB_hydrolase_fold"/>
</dbReference>
<dbReference type="EMBL" id="QJNU01000073">
    <property type="protein sequence ID" value="RYP08082.1"/>
    <property type="molecule type" value="Genomic_DNA"/>
</dbReference>
<name>A0A4Q4TNI7_9PEZI</name>
<accession>A0A4Q4TNI7</accession>
<evidence type="ECO:0000256" key="7">
    <source>
        <dbReference type="ARBA" id="ARBA00023157"/>
    </source>
</evidence>
<dbReference type="GO" id="GO:0046872">
    <property type="term" value="F:metal ion binding"/>
    <property type="evidence" value="ECO:0007669"/>
    <property type="project" value="UniProtKB-KW"/>
</dbReference>
<dbReference type="GO" id="GO:0030600">
    <property type="term" value="F:feruloyl esterase activity"/>
    <property type="evidence" value="ECO:0007669"/>
    <property type="project" value="UniProtKB-ARBA"/>
</dbReference>
<keyword evidence="7" id="KW-1015">Disulfide bond</keyword>
<dbReference type="InterPro" id="IPR011118">
    <property type="entry name" value="Tannase/feruloyl_esterase"/>
</dbReference>
<reference evidence="9 10" key="1">
    <citation type="submission" date="2018-06" db="EMBL/GenBank/DDBJ databases">
        <title>Complete Genomes of Monosporascus.</title>
        <authorList>
            <person name="Robinson A.J."/>
            <person name="Natvig D.O."/>
        </authorList>
    </citation>
    <scope>NUCLEOTIDE SEQUENCE [LARGE SCALE GENOMIC DNA]</scope>
    <source>
        <strain evidence="9 10">CBS 110550</strain>
    </source>
</reference>
<protein>
    <recommendedName>
        <fullName evidence="8">Carboxylic ester hydrolase</fullName>
        <ecNumber evidence="8">3.1.1.-</ecNumber>
    </recommendedName>
</protein>
<evidence type="ECO:0000256" key="6">
    <source>
        <dbReference type="ARBA" id="ARBA00022837"/>
    </source>
</evidence>
<evidence type="ECO:0000256" key="2">
    <source>
        <dbReference type="ARBA" id="ARBA00022487"/>
    </source>
</evidence>
<dbReference type="OrthoDB" id="3039123at2759"/>
<keyword evidence="2" id="KW-0719">Serine esterase</keyword>
<comment type="similarity">
    <text evidence="1 8">Belongs to the tannase family.</text>
</comment>
<proteinExistence type="inferred from homology"/>
<evidence type="ECO:0000256" key="3">
    <source>
        <dbReference type="ARBA" id="ARBA00022723"/>
    </source>
</evidence>
<dbReference type="PANTHER" id="PTHR33938:SF2">
    <property type="entry name" value="CARBOXYLIC ESTER HYDROLASE"/>
    <property type="match status" value="1"/>
</dbReference>
<keyword evidence="5 8" id="KW-0378">Hydrolase</keyword>
<evidence type="ECO:0000256" key="5">
    <source>
        <dbReference type="ARBA" id="ARBA00022801"/>
    </source>
</evidence>
<sequence>MKFDRIPALFGLPASGAFAANCTTAAFSDILADVPEAFVNYVGRVPEGGSFGIPSLAFPGNATNLPAVCAVSVNVKSSPDSSYNFGLFLPDTTWNERFLATGNGGFGGGINWPDMGRMAHYGFATMSTDTGHNSRSDDASWALDAPEAINDWAHRAMHGSVALAKSVVEAYYGAGGCGIRYSYYASCSTGGRQGLREIQLHPDSFDGIAVGAPAWWTTRLAAGSLIMPLNNYPDDDPKHIDGSLFGAIGAEMLRQCDPQDGVVDGIVSDPFGCAFDFEALLCDASSSSSKSPPSAECLTAEQLETMRATYSDLVFDDDDDDGSGEGSVFVFPGLPLGTSPGFALGGFTQYGYGLFRYFVHNDTAWDYTGFSHRDVVKADEINPGRAAADDFNNMARFADRGGKVLMYHGAADSLISAGSSLFFHDAVEKAMASSGRGGGAGVDDFFRFFLVPGMEHCSGSATAPWYIAGGSQGLAGTTHSVPGFMDADHDVILAMMKWVEEGSAPEKLVATKFKDDNATAGVQSQRPLCVYPRQAKYRGTGDVDRPENWECEI</sequence>
<evidence type="ECO:0000256" key="1">
    <source>
        <dbReference type="ARBA" id="ARBA00006249"/>
    </source>
</evidence>
<keyword evidence="3" id="KW-0479">Metal-binding</keyword>
<dbReference type="AlphaFoldDB" id="A0A4Q4TNI7"/>
<dbReference type="EC" id="3.1.1.-" evidence="8"/>
<dbReference type="Pfam" id="PF07519">
    <property type="entry name" value="Tannase"/>
    <property type="match status" value="2"/>
</dbReference>
<evidence type="ECO:0000256" key="8">
    <source>
        <dbReference type="RuleBase" id="RU361238"/>
    </source>
</evidence>
<comment type="caution">
    <text evidence="9">The sequence shown here is derived from an EMBL/GenBank/DDBJ whole genome shotgun (WGS) entry which is preliminary data.</text>
</comment>
<evidence type="ECO:0000256" key="4">
    <source>
        <dbReference type="ARBA" id="ARBA00022729"/>
    </source>
</evidence>
<keyword evidence="10" id="KW-1185">Reference proteome</keyword>
<gene>
    <name evidence="9" type="ORF">DL764_002122</name>
</gene>
<keyword evidence="6" id="KW-0106">Calcium</keyword>
<organism evidence="9 10">
    <name type="scientific">Monosporascus ibericus</name>
    <dbReference type="NCBI Taxonomy" id="155417"/>
    <lineage>
        <taxon>Eukaryota</taxon>
        <taxon>Fungi</taxon>
        <taxon>Dikarya</taxon>
        <taxon>Ascomycota</taxon>
        <taxon>Pezizomycotina</taxon>
        <taxon>Sordariomycetes</taxon>
        <taxon>Xylariomycetidae</taxon>
        <taxon>Xylariales</taxon>
        <taxon>Xylariales incertae sedis</taxon>
        <taxon>Monosporascus</taxon>
    </lineage>
</organism>
<dbReference type="SUPFAM" id="SSF53474">
    <property type="entry name" value="alpha/beta-Hydrolases"/>
    <property type="match status" value="1"/>
</dbReference>
<evidence type="ECO:0000313" key="10">
    <source>
        <dbReference type="Proteomes" id="UP000293360"/>
    </source>
</evidence>
<dbReference type="PANTHER" id="PTHR33938">
    <property type="entry name" value="FERULOYL ESTERASE B-RELATED"/>
    <property type="match status" value="1"/>
</dbReference>
<evidence type="ECO:0000313" key="9">
    <source>
        <dbReference type="EMBL" id="RYP08082.1"/>
    </source>
</evidence>